<organism evidence="2 3">
    <name type="scientific">Paenibacillus yanchengensis</name>
    <dbReference type="NCBI Taxonomy" id="2035833"/>
    <lineage>
        <taxon>Bacteria</taxon>
        <taxon>Bacillati</taxon>
        <taxon>Bacillota</taxon>
        <taxon>Bacilli</taxon>
        <taxon>Bacillales</taxon>
        <taxon>Paenibacillaceae</taxon>
        <taxon>Paenibacillus</taxon>
    </lineage>
</organism>
<accession>A0ABW4YQS2</accession>
<feature type="transmembrane region" description="Helical" evidence="1">
    <location>
        <begin position="76"/>
        <end position="97"/>
    </location>
</feature>
<comment type="caution">
    <text evidence="2">The sequence shown here is derived from an EMBL/GenBank/DDBJ whole genome shotgun (WGS) entry which is preliminary data.</text>
</comment>
<name>A0ABW4YQS2_9BACL</name>
<feature type="transmembrane region" description="Helical" evidence="1">
    <location>
        <begin position="49"/>
        <end position="70"/>
    </location>
</feature>
<proteinExistence type="predicted"/>
<evidence type="ECO:0000256" key="1">
    <source>
        <dbReference type="SAM" id="Phobius"/>
    </source>
</evidence>
<keyword evidence="2" id="KW-0418">Kinase</keyword>
<dbReference type="Proteomes" id="UP001597362">
    <property type="component" value="Unassembled WGS sequence"/>
</dbReference>
<keyword evidence="1" id="KW-1133">Transmembrane helix</keyword>
<sequence length="188" mass="21599">MIVNDELSPIFGLDNSLLAELHKEEGQLIVPKQLDGNMRAFNTFSEYKWHIILSVSTAAVTGQIAATMTFALRFGIAWTVLASLLSLWIACTFSKPISQMAQMMRQHEAEPLPELPIPENIRRYEERVDEIGILYKRYFNMLQETRTLIREKYQNRLIAMSSKMKALEAQINSHFLFNTLTMSIVSLN</sequence>
<evidence type="ECO:0000313" key="2">
    <source>
        <dbReference type="EMBL" id="MFD2117996.1"/>
    </source>
</evidence>
<reference evidence="3" key="1">
    <citation type="journal article" date="2019" name="Int. J. Syst. Evol. Microbiol.">
        <title>The Global Catalogue of Microorganisms (GCM) 10K type strain sequencing project: providing services to taxonomists for standard genome sequencing and annotation.</title>
        <authorList>
            <consortium name="The Broad Institute Genomics Platform"/>
            <consortium name="The Broad Institute Genome Sequencing Center for Infectious Disease"/>
            <person name="Wu L."/>
            <person name="Ma J."/>
        </authorList>
    </citation>
    <scope>NUCLEOTIDE SEQUENCE [LARGE SCALE GENOMIC DNA]</scope>
    <source>
        <strain evidence="3">GH52</strain>
    </source>
</reference>
<dbReference type="RefSeq" id="WP_377775480.1">
    <property type="nucleotide sequence ID" value="NZ_JBHUHO010000049.1"/>
</dbReference>
<gene>
    <name evidence="2" type="ORF">ACFSJH_19975</name>
</gene>
<keyword evidence="3" id="KW-1185">Reference proteome</keyword>
<keyword evidence="2" id="KW-0808">Transferase</keyword>
<dbReference type="EMBL" id="JBHUHO010000049">
    <property type="protein sequence ID" value="MFD2117996.1"/>
    <property type="molecule type" value="Genomic_DNA"/>
</dbReference>
<dbReference type="EC" id="2.7.13.3" evidence="2"/>
<protein>
    <submittedName>
        <fullName evidence="2">Sensor histidine kinase</fullName>
        <ecNumber evidence="2">2.7.13.3</ecNumber>
    </submittedName>
</protein>
<keyword evidence="1" id="KW-0472">Membrane</keyword>
<dbReference type="Gene3D" id="6.10.340.10">
    <property type="match status" value="1"/>
</dbReference>
<evidence type="ECO:0000313" key="3">
    <source>
        <dbReference type="Proteomes" id="UP001597362"/>
    </source>
</evidence>
<keyword evidence="1" id="KW-0812">Transmembrane</keyword>
<dbReference type="GO" id="GO:0004673">
    <property type="term" value="F:protein histidine kinase activity"/>
    <property type="evidence" value="ECO:0007669"/>
    <property type="project" value="UniProtKB-EC"/>
</dbReference>